<comment type="caution">
    <text evidence="1">The sequence shown here is derived from an EMBL/GenBank/DDBJ whole genome shotgun (WGS) entry which is preliminary data.</text>
</comment>
<organism evidence="1 2">
    <name type="scientific">Compostimonas suwonensis</name>
    <dbReference type="NCBI Taxonomy" id="1048394"/>
    <lineage>
        <taxon>Bacteria</taxon>
        <taxon>Bacillati</taxon>
        <taxon>Actinomycetota</taxon>
        <taxon>Actinomycetes</taxon>
        <taxon>Micrococcales</taxon>
        <taxon>Microbacteriaceae</taxon>
        <taxon>Compostimonas</taxon>
    </lineage>
</organism>
<dbReference type="Pfam" id="PF03928">
    <property type="entry name" value="HbpS-like"/>
    <property type="match status" value="1"/>
</dbReference>
<reference evidence="1 2" key="1">
    <citation type="submission" date="2017-11" db="EMBL/GenBank/DDBJ databases">
        <title>Genomic Encyclopedia of Archaeal and Bacterial Type Strains, Phase II (KMG-II): From Individual Species to Whole Genera.</title>
        <authorList>
            <person name="Goeker M."/>
        </authorList>
    </citation>
    <scope>NUCLEOTIDE SEQUENCE [LARGE SCALE GENOMIC DNA]</scope>
    <source>
        <strain evidence="1 2">DSM 25625</strain>
    </source>
</reference>
<keyword evidence="2" id="KW-1185">Reference proteome</keyword>
<evidence type="ECO:0000313" key="2">
    <source>
        <dbReference type="Proteomes" id="UP000230161"/>
    </source>
</evidence>
<dbReference type="SUPFAM" id="SSF143744">
    <property type="entry name" value="GlcG-like"/>
    <property type="match status" value="1"/>
</dbReference>
<dbReference type="RefSeq" id="WP_100344624.1">
    <property type="nucleotide sequence ID" value="NZ_PGFB01000003.1"/>
</dbReference>
<dbReference type="OrthoDB" id="9815315at2"/>
<gene>
    <name evidence="1" type="ORF">CLV54_1809</name>
</gene>
<dbReference type="InterPro" id="IPR038084">
    <property type="entry name" value="PduO/GlcC-like_sf"/>
</dbReference>
<dbReference type="AlphaFoldDB" id="A0A2M9BVN1"/>
<accession>A0A2M9BVN1</accession>
<dbReference type="InterPro" id="IPR005624">
    <property type="entry name" value="PduO/GlcC-like"/>
</dbReference>
<dbReference type="PANTHER" id="PTHR28255">
    <property type="match status" value="1"/>
</dbReference>
<dbReference type="InterPro" id="IPR010371">
    <property type="entry name" value="YBR137W-like"/>
</dbReference>
<evidence type="ECO:0000313" key="1">
    <source>
        <dbReference type="EMBL" id="PJJ62017.1"/>
    </source>
</evidence>
<dbReference type="PANTHER" id="PTHR28255:SF1">
    <property type="entry name" value="UPF0303 PROTEIN YBR137W"/>
    <property type="match status" value="1"/>
</dbReference>
<proteinExistence type="predicted"/>
<sequence length="155" mass="16980">MTRPEPSYTIEQLENEPIADLPSFTRDDAVRLGEIAVAVIREWERDLAVDVHIGDELAYRAQLGGTGQPNADVIQGKILVVKRFGHSSLLGRFRKEADPSIAEGLDDSYKFWGGCVPIFVDGELVGTIATSGEPDVVDHEATAEAVRRYLAERSA</sequence>
<name>A0A2M9BVN1_9MICO</name>
<protein>
    <submittedName>
        <fullName evidence="1">Uncharacterized protein (UPF0303 family)</fullName>
    </submittedName>
</protein>
<dbReference type="EMBL" id="PGFB01000003">
    <property type="protein sequence ID" value="PJJ62017.1"/>
    <property type="molecule type" value="Genomic_DNA"/>
</dbReference>
<dbReference type="Proteomes" id="UP000230161">
    <property type="component" value="Unassembled WGS sequence"/>
</dbReference>
<dbReference type="Gene3D" id="3.30.450.150">
    <property type="entry name" value="Haem-degrading domain"/>
    <property type="match status" value="1"/>
</dbReference>